<dbReference type="InterPro" id="IPR050441">
    <property type="entry name" value="RBM"/>
</dbReference>
<comment type="caution">
    <text evidence="2">The sequence shown here is derived from an EMBL/GenBank/DDBJ whole genome shotgun (WGS) entry which is preliminary data.</text>
</comment>
<protein>
    <recommendedName>
        <fullName evidence="1">RRM domain-containing protein</fullName>
    </recommendedName>
</protein>
<sequence>MADPEEEDREDIKLPLPHFYLTHTIYINYSGGLLAKRRSWITPLPRKGVNMNIYVGNLSLEVTEGELRQEFMAFGEVLSVTVMNDKYISSGQSRGYAFVEMPSQSEGKAAVATLNDKALRHMTINVIEALPLSDKKGDGSYIAKRGGWPSSRVRQRRYKIS</sequence>
<reference evidence="2" key="1">
    <citation type="journal article" date="2014" name="Front. Microbiol.">
        <title>High frequency of phylogenetically diverse reductive dehalogenase-homologous genes in deep subseafloor sedimentary metagenomes.</title>
        <authorList>
            <person name="Kawai M."/>
            <person name="Futagami T."/>
            <person name="Toyoda A."/>
            <person name="Takaki Y."/>
            <person name="Nishi S."/>
            <person name="Hori S."/>
            <person name="Arai W."/>
            <person name="Tsubouchi T."/>
            <person name="Morono Y."/>
            <person name="Uchiyama I."/>
            <person name="Ito T."/>
            <person name="Fujiyama A."/>
            <person name="Inagaki F."/>
            <person name="Takami H."/>
        </authorList>
    </citation>
    <scope>NUCLEOTIDE SEQUENCE</scope>
    <source>
        <strain evidence="2">Expedition CK06-06</strain>
    </source>
</reference>
<dbReference type="InterPro" id="IPR012677">
    <property type="entry name" value="Nucleotide-bd_a/b_plait_sf"/>
</dbReference>
<dbReference type="PROSITE" id="PS50102">
    <property type="entry name" value="RRM"/>
    <property type="match status" value="1"/>
</dbReference>
<organism evidence="2">
    <name type="scientific">marine sediment metagenome</name>
    <dbReference type="NCBI Taxonomy" id="412755"/>
    <lineage>
        <taxon>unclassified sequences</taxon>
        <taxon>metagenomes</taxon>
        <taxon>ecological metagenomes</taxon>
    </lineage>
</organism>
<proteinExistence type="predicted"/>
<dbReference type="GO" id="GO:0003723">
    <property type="term" value="F:RNA binding"/>
    <property type="evidence" value="ECO:0007669"/>
    <property type="project" value="InterPro"/>
</dbReference>
<dbReference type="SMART" id="SM00360">
    <property type="entry name" value="RRM"/>
    <property type="match status" value="1"/>
</dbReference>
<dbReference type="Gene3D" id="3.30.70.330">
    <property type="match status" value="1"/>
</dbReference>
<name>X1HBW6_9ZZZZ</name>
<dbReference type="SUPFAM" id="SSF54928">
    <property type="entry name" value="RNA-binding domain, RBD"/>
    <property type="match status" value="1"/>
</dbReference>
<evidence type="ECO:0000259" key="1">
    <source>
        <dbReference type="PROSITE" id="PS50102"/>
    </source>
</evidence>
<dbReference type="InterPro" id="IPR000504">
    <property type="entry name" value="RRM_dom"/>
</dbReference>
<dbReference type="AlphaFoldDB" id="X1HBW6"/>
<dbReference type="EMBL" id="BARU01008562">
    <property type="protein sequence ID" value="GAH42808.1"/>
    <property type="molecule type" value="Genomic_DNA"/>
</dbReference>
<accession>X1HBW6</accession>
<dbReference type="PANTHER" id="PTHR48034">
    <property type="entry name" value="TRANSFORMER-2 SEX-DETERMINING PROTEIN-RELATED"/>
    <property type="match status" value="1"/>
</dbReference>
<dbReference type="Pfam" id="PF00076">
    <property type="entry name" value="RRM_1"/>
    <property type="match status" value="1"/>
</dbReference>
<gene>
    <name evidence="2" type="ORF">S03H2_16719</name>
</gene>
<dbReference type="InterPro" id="IPR035979">
    <property type="entry name" value="RBD_domain_sf"/>
</dbReference>
<feature type="domain" description="RRM" evidence="1">
    <location>
        <begin position="51"/>
        <end position="129"/>
    </location>
</feature>
<evidence type="ECO:0000313" key="2">
    <source>
        <dbReference type="EMBL" id="GAH42808.1"/>
    </source>
</evidence>